<evidence type="ECO:0000313" key="2">
    <source>
        <dbReference type="EMBL" id="KAJ3845049.1"/>
    </source>
</evidence>
<feature type="compositionally biased region" description="Basic and acidic residues" evidence="1">
    <location>
        <begin position="166"/>
        <end position="182"/>
    </location>
</feature>
<feature type="compositionally biased region" description="Low complexity" evidence="1">
    <location>
        <begin position="62"/>
        <end position="73"/>
    </location>
</feature>
<dbReference type="EMBL" id="MU805942">
    <property type="protein sequence ID" value="KAJ3845049.1"/>
    <property type="molecule type" value="Genomic_DNA"/>
</dbReference>
<sequence length="389" mass="43317">MDEPTSSRRKSSNKRRANVLLSESEDDQNLVLSSPAQKRFRYTKQAEWDEDALVNVDDNDVPNESPSSLSRSTTPPPKQKLHLKRGRDSGSMKYHGNKKSRSGDDTDDEYEVDILSDDLGPGPADEYDDADLDFADDSPKKGKGRPTPKNKGGKNGKGMKNSRAKNKAESQQKEIIVRDERQGVASSSMKIRIKPSLTANPAPATKSSLDPAVPILEIDDRPTSQAQAKRKLPPIKKNKTTSSAATNVKPKTTTTDDISATLASSAAKPSTGSQGGDFNLQDRSVYEMLFKNAGGSNARAGSIRDKERRRDLDNLREADKARRAIEAKRTFDLQAQMDKISAFEDRLRRANSCVLYPNILGAKMRETFEQNRRRREPQEEGEMTWSVYR</sequence>
<dbReference type="AlphaFoldDB" id="A0AA38PLB1"/>
<evidence type="ECO:0000313" key="3">
    <source>
        <dbReference type="Proteomes" id="UP001163846"/>
    </source>
</evidence>
<feature type="compositionally biased region" description="Basic residues" evidence="1">
    <location>
        <begin position="141"/>
        <end position="154"/>
    </location>
</feature>
<reference evidence="2" key="1">
    <citation type="submission" date="2022-08" db="EMBL/GenBank/DDBJ databases">
        <authorList>
            <consortium name="DOE Joint Genome Institute"/>
            <person name="Min B."/>
            <person name="Riley R."/>
            <person name="Sierra-Patev S."/>
            <person name="Naranjo-Ortiz M."/>
            <person name="Looney B."/>
            <person name="Konkel Z."/>
            <person name="Slot J.C."/>
            <person name="Sakamoto Y."/>
            <person name="Steenwyk J.L."/>
            <person name="Rokas A."/>
            <person name="Carro J."/>
            <person name="Camarero S."/>
            <person name="Ferreira P."/>
            <person name="Molpeceres G."/>
            <person name="Ruiz-Duenas F.J."/>
            <person name="Serrano A."/>
            <person name="Henrissat B."/>
            <person name="Drula E."/>
            <person name="Hughes K.W."/>
            <person name="Mata J.L."/>
            <person name="Ishikawa N.K."/>
            <person name="Vargas-Isla R."/>
            <person name="Ushijima S."/>
            <person name="Smith C.A."/>
            <person name="Ahrendt S."/>
            <person name="Andreopoulos W."/>
            <person name="He G."/>
            <person name="Labutti K."/>
            <person name="Lipzen A."/>
            <person name="Ng V."/>
            <person name="Sandor L."/>
            <person name="Barry K."/>
            <person name="Martinez A.T."/>
            <person name="Xiao Y."/>
            <person name="Gibbons J.G."/>
            <person name="Terashima K."/>
            <person name="Hibbett D.S."/>
            <person name="Grigoriev I.V."/>
        </authorList>
    </citation>
    <scope>NUCLEOTIDE SEQUENCE</scope>
    <source>
        <strain evidence="2">TFB9207</strain>
    </source>
</reference>
<proteinExistence type="predicted"/>
<accession>A0AA38PLB1</accession>
<feature type="region of interest" description="Disordered" evidence="1">
    <location>
        <begin position="51"/>
        <end position="257"/>
    </location>
</feature>
<feature type="compositionally biased region" description="Acidic residues" evidence="1">
    <location>
        <begin position="125"/>
        <end position="136"/>
    </location>
</feature>
<keyword evidence="3" id="KW-1185">Reference proteome</keyword>
<feature type="compositionally biased region" description="Acidic residues" evidence="1">
    <location>
        <begin position="51"/>
        <end position="61"/>
    </location>
</feature>
<feature type="region of interest" description="Disordered" evidence="1">
    <location>
        <begin position="368"/>
        <end position="389"/>
    </location>
</feature>
<feature type="region of interest" description="Disordered" evidence="1">
    <location>
        <begin position="1"/>
        <end position="33"/>
    </location>
</feature>
<name>A0AA38PLB1_9AGAR</name>
<feature type="compositionally biased region" description="Polar residues" evidence="1">
    <location>
        <begin position="240"/>
        <end position="257"/>
    </location>
</feature>
<protein>
    <submittedName>
        <fullName evidence="2">Uncharacterized protein</fullName>
    </submittedName>
</protein>
<comment type="caution">
    <text evidence="2">The sequence shown here is derived from an EMBL/GenBank/DDBJ whole genome shotgun (WGS) entry which is preliminary data.</text>
</comment>
<feature type="compositionally biased region" description="Basic residues" evidence="1">
    <location>
        <begin position="7"/>
        <end position="17"/>
    </location>
</feature>
<feature type="compositionally biased region" description="Basic residues" evidence="1">
    <location>
        <begin position="228"/>
        <end position="239"/>
    </location>
</feature>
<gene>
    <name evidence="2" type="ORF">F5878DRAFT_600378</name>
</gene>
<organism evidence="2 3">
    <name type="scientific">Lentinula raphanica</name>
    <dbReference type="NCBI Taxonomy" id="153919"/>
    <lineage>
        <taxon>Eukaryota</taxon>
        <taxon>Fungi</taxon>
        <taxon>Dikarya</taxon>
        <taxon>Basidiomycota</taxon>
        <taxon>Agaricomycotina</taxon>
        <taxon>Agaricomycetes</taxon>
        <taxon>Agaricomycetidae</taxon>
        <taxon>Agaricales</taxon>
        <taxon>Marasmiineae</taxon>
        <taxon>Omphalotaceae</taxon>
        <taxon>Lentinula</taxon>
    </lineage>
</organism>
<evidence type="ECO:0000256" key="1">
    <source>
        <dbReference type="SAM" id="MobiDB-lite"/>
    </source>
</evidence>
<dbReference type="Proteomes" id="UP001163846">
    <property type="component" value="Unassembled WGS sequence"/>
</dbReference>
<feature type="compositionally biased region" description="Acidic residues" evidence="1">
    <location>
        <begin position="105"/>
        <end position="116"/>
    </location>
</feature>